<name>A0A7X2Z236_9BACL</name>
<evidence type="ECO:0000313" key="2">
    <source>
        <dbReference type="EMBL" id="MUG46098.1"/>
    </source>
</evidence>
<keyword evidence="1" id="KW-1133">Transmembrane helix</keyword>
<keyword evidence="1" id="KW-0472">Membrane</keyword>
<proteinExistence type="predicted"/>
<organism evidence="2 3">
    <name type="scientific">Paenibacillus woosongensis</name>
    <dbReference type="NCBI Taxonomy" id="307580"/>
    <lineage>
        <taxon>Bacteria</taxon>
        <taxon>Bacillati</taxon>
        <taxon>Bacillota</taxon>
        <taxon>Bacilli</taxon>
        <taxon>Bacillales</taxon>
        <taxon>Paenibacillaceae</taxon>
        <taxon>Paenibacillus</taxon>
    </lineage>
</organism>
<dbReference type="Proteomes" id="UP000447876">
    <property type="component" value="Unassembled WGS sequence"/>
</dbReference>
<gene>
    <name evidence="2" type="ORF">GNP95_13975</name>
</gene>
<dbReference type="AlphaFoldDB" id="A0A7X2Z236"/>
<accession>A0A7X2Z236</accession>
<keyword evidence="1" id="KW-0812">Transmembrane</keyword>
<dbReference type="RefSeq" id="WP_155611491.1">
    <property type="nucleotide sequence ID" value="NZ_WNZW01000004.1"/>
</dbReference>
<comment type="caution">
    <text evidence="2">The sequence shown here is derived from an EMBL/GenBank/DDBJ whole genome shotgun (WGS) entry which is preliminary data.</text>
</comment>
<feature type="transmembrane region" description="Helical" evidence="1">
    <location>
        <begin position="125"/>
        <end position="154"/>
    </location>
</feature>
<reference evidence="2 3" key="1">
    <citation type="submission" date="2019-11" db="EMBL/GenBank/DDBJ databases">
        <title>Draft genome sequences of five Paenibacillus species of dairy origin.</title>
        <authorList>
            <person name="Olajide A.M."/>
            <person name="Chen S."/>
            <person name="Lapointe G."/>
        </authorList>
    </citation>
    <scope>NUCLEOTIDE SEQUENCE [LARGE SCALE GENOMIC DNA]</scope>
    <source>
        <strain evidence="2 3">12CR55</strain>
    </source>
</reference>
<evidence type="ECO:0000256" key="1">
    <source>
        <dbReference type="SAM" id="Phobius"/>
    </source>
</evidence>
<evidence type="ECO:0000313" key="3">
    <source>
        <dbReference type="Proteomes" id="UP000447876"/>
    </source>
</evidence>
<feature type="transmembrane region" description="Helical" evidence="1">
    <location>
        <begin position="91"/>
        <end position="113"/>
    </location>
</feature>
<dbReference type="OrthoDB" id="2622941at2"/>
<protein>
    <submittedName>
        <fullName evidence="2">Uncharacterized protein</fullName>
    </submittedName>
</protein>
<dbReference type="EMBL" id="WNZW01000004">
    <property type="protein sequence ID" value="MUG46098.1"/>
    <property type="molecule type" value="Genomic_DNA"/>
</dbReference>
<sequence>MRYSITPTGFANQTLEVVTSGIGGNAKLMVNNQLVTAKKRQPMMLRRDDGQEVEAVWKKDLFGMDVPNIIIDGSLIQVAKPLPVVAKVWCFLPLVFIFIGGAIGALIGILAAAANMSVFRLPTNLIVKFIVTLLIDLVATGLLMFLASTLHLLLQ</sequence>